<dbReference type="SUPFAM" id="SSF52266">
    <property type="entry name" value="SGNH hydrolase"/>
    <property type="match status" value="1"/>
</dbReference>
<feature type="transmembrane region" description="Helical" evidence="1">
    <location>
        <begin position="20"/>
        <end position="37"/>
    </location>
</feature>
<sequence length="642" mass="77235">MRLKKKVNLFIFSFKSNKLFNILIFISIFFLIENFLGECLEPLYRFKFYPEIRWNDFYTSEKEIDLLFLGSSHAYRSFDSEIFDKKLKVNSFNIGSSSQNPIDSYYVLNEVLRYKKPRMVVYEIYWKVFEGDDFNFISATNNYDFMKFSLNKLRYLMNAFKMNQYLKANLLSIRYHKNWKKPEVIKENIKNKYIHKKLPDVHQKENEEFYKDKGFVASEKVVSIEKLNQKNQFNNYNGYSINEKRFHYFEKVITLCKKNDIELILVTTPLPFNSIKKIYDYEEIHKIFAQKAKEEGIDYLDYNLIDRDQLNFKDQFFKDDNHLNFEGAKLISNHLSKYILAKFRNQKYDYNNEFYFSMKEFYLYLVNKIIATSSFRDVYLIDIPKEIEENIKPINNKVFKKSYSSYLSEDKLINDIKKLDEEFDNKDVVLIKMTNRNSQLLKDVLMKLYKFYYKYMDYYIFFNDYDIRLDKYNNILPKYESHFENWEDIGTLKSTELNRVIPPLKLQGIRGGFYFSRVPYEQGNIIQIVPEHNSEKNVVQFGYSLDSNGVNVEVNSGQTVTFIISARCSNIDTANIFIQDYNGKWERIFVSINEFGWKDYIVQKKIRPGIEKVYLGIVWKPKTQGEWLEMKYPRIYVEESSN</sequence>
<dbReference type="Proteomes" id="UP000184082">
    <property type="component" value="Unassembled WGS sequence"/>
</dbReference>
<name>A0A1M6PX15_9FIRM</name>
<dbReference type="InterPro" id="IPR036514">
    <property type="entry name" value="SGNH_hydro_sf"/>
</dbReference>
<keyword evidence="1" id="KW-0472">Membrane</keyword>
<dbReference type="STRING" id="1121266.SAMN02745883_01346"/>
<evidence type="ECO:0000256" key="1">
    <source>
        <dbReference type="SAM" id="Phobius"/>
    </source>
</evidence>
<proteinExistence type="predicted"/>
<gene>
    <name evidence="2" type="ORF">SAMN02745883_01346</name>
</gene>
<protein>
    <submittedName>
        <fullName evidence="2">Uncharacterized protein</fullName>
    </submittedName>
</protein>
<accession>A0A1M6PX15</accession>
<evidence type="ECO:0000313" key="2">
    <source>
        <dbReference type="EMBL" id="SHK12447.1"/>
    </source>
</evidence>
<dbReference type="EMBL" id="FRAJ01000009">
    <property type="protein sequence ID" value="SHK12447.1"/>
    <property type="molecule type" value="Genomic_DNA"/>
</dbReference>
<reference evidence="2 3" key="1">
    <citation type="submission" date="2016-11" db="EMBL/GenBank/DDBJ databases">
        <authorList>
            <person name="Jaros S."/>
            <person name="Januszkiewicz K."/>
            <person name="Wedrychowicz H."/>
        </authorList>
    </citation>
    <scope>NUCLEOTIDE SEQUENCE [LARGE SCALE GENOMIC DNA]</scope>
    <source>
        <strain evidence="2 3">DSM 14501</strain>
    </source>
</reference>
<keyword evidence="1" id="KW-0812">Transmembrane</keyword>
<dbReference type="Gene3D" id="3.40.50.1110">
    <property type="entry name" value="SGNH hydrolase"/>
    <property type="match status" value="1"/>
</dbReference>
<keyword evidence="3" id="KW-1185">Reference proteome</keyword>
<dbReference type="AlphaFoldDB" id="A0A1M6PX15"/>
<organism evidence="2 3">
    <name type="scientific">Caminicella sporogenes DSM 14501</name>
    <dbReference type="NCBI Taxonomy" id="1121266"/>
    <lineage>
        <taxon>Bacteria</taxon>
        <taxon>Bacillati</taxon>
        <taxon>Bacillota</taxon>
        <taxon>Clostridia</taxon>
        <taxon>Peptostreptococcales</taxon>
        <taxon>Caminicellaceae</taxon>
        <taxon>Caminicella</taxon>
    </lineage>
</organism>
<keyword evidence="1" id="KW-1133">Transmembrane helix</keyword>
<evidence type="ECO:0000313" key="3">
    <source>
        <dbReference type="Proteomes" id="UP000184082"/>
    </source>
</evidence>